<accession>A0ABY3SZT2</accession>
<organism evidence="2 3">
    <name type="scientific">Thiothrix winogradskyi</name>
    <dbReference type="NCBI Taxonomy" id="96472"/>
    <lineage>
        <taxon>Bacteria</taxon>
        <taxon>Pseudomonadati</taxon>
        <taxon>Pseudomonadota</taxon>
        <taxon>Gammaproteobacteria</taxon>
        <taxon>Thiotrichales</taxon>
        <taxon>Thiotrichaceae</taxon>
        <taxon>Thiothrix</taxon>
    </lineage>
</organism>
<dbReference type="InterPro" id="IPR051043">
    <property type="entry name" value="Sulfatase_Mod_Factor_Kinase"/>
</dbReference>
<keyword evidence="3" id="KW-1185">Reference proteome</keyword>
<feature type="domain" description="Sulfatase-modifying factor enzyme-like" evidence="1">
    <location>
        <begin position="84"/>
        <end position="309"/>
    </location>
</feature>
<dbReference type="PANTHER" id="PTHR23150">
    <property type="entry name" value="SULFATASE MODIFYING FACTOR 1, 2"/>
    <property type="match status" value="1"/>
</dbReference>
<dbReference type="InterPro" id="IPR005532">
    <property type="entry name" value="SUMF_dom"/>
</dbReference>
<reference evidence="2" key="1">
    <citation type="journal article" date="2022" name="Microorganisms">
        <title>Two New Species of Filamentous Sulfur Bacteria of the Genus Thiothrix, Thiothrix winogradskyi sp. nov. and 'Candidatus Thiothrix sulfatifontis' sp. nov.</title>
        <authorList>
            <person name="Ravin N.V."/>
            <person name="Rossetti S."/>
            <person name="Beletsky A.V."/>
            <person name="Kadnikov V.V."/>
            <person name="Rudenko T.S."/>
            <person name="Smolyakov D.D."/>
            <person name="Moskvitina M.I."/>
            <person name="Gureeva M.V."/>
            <person name="Mardanov A.V."/>
            <person name="Grabovich M.Y."/>
        </authorList>
    </citation>
    <scope>NUCLEOTIDE SEQUENCE</scope>
    <source>
        <strain evidence="2">CT3</strain>
    </source>
</reference>
<dbReference type="InterPro" id="IPR042095">
    <property type="entry name" value="SUMF_sf"/>
</dbReference>
<dbReference type="Gene3D" id="3.90.1580.10">
    <property type="entry name" value="paralog of FGE (formylglycine-generating enzyme)"/>
    <property type="match status" value="1"/>
</dbReference>
<name>A0ABY3SZT2_9GAMM</name>
<sequence>MSIENFLSNSVDGKVVNNYLRLLADKTVNLERHNEDLTKNSFSEIPHNSPSMQHKLLWRESVKKDQYGEYAELVLRGVSSRFRWIKPGSFLMGSPISEFGRNIDENQHDVTLTQGFWMADTACTQALWLAVMGSNPSNFSQNLQNPVDSVSWEDVQVFLQRANNSDLGGVLRLPSEAEWEYACRAGTDTPFAFGANITPGEVNYDGNYPYANGIEGLYCAETRSVKSLRANAWGLYQMHGNVWEWCQDWYGGYPSFPVSNPKGAESGIYGVLRVLRGGSWYNVARHVRSANRRSNPPDIRNSSIGFRLVLL</sequence>
<dbReference type="SUPFAM" id="SSF56436">
    <property type="entry name" value="C-type lectin-like"/>
    <property type="match status" value="1"/>
</dbReference>
<dbReference type="RefSeq" id="WP_236498340.1">
    <property type="nucleotide sequence ID" value="NZ_CP091244.1"/>
</dbReference>
<proteinExistence type="predicted"/>
<dbReference type="EMBL" id="CP091244">
    <property type="protein sequence ID" value="UJS24068.1"/>
    <property type="molecule type" value="Genomic_DNA"/>
</dbReference>
<dbReference type="PANTHER" id="PTHR23150:SF19">
    <property type="entry name" value="FORMYLGLYCINE-GENERATING ENZYME"/>
    <property type="match status" value="1"/>
</dbReference>
<evidence type="ECO:0000313" key="2">
    <source>
        <dbReference type="EMBL" id="UJS24068.1"/>
    </source>
</evidence>
<gene>
    <name evidence="2" type="ORF">L2Y54_19390</name>
</gene>
<dbReference type="InterPro" id="IPR016187">
    <property type="entry name" value="CTDL_fold"/>
</dbReference>
<protein>
    <submittedName>
        <fullName evidence="2">Formylglycine-generating enzyme family protein</fullName>
    </submittedName>
</protein>
<dbReference type="Pfam" id="PF03781">
    <property type="entry name" value="FGE-sulfatase"/>
    <property type="match status" value="1"/>
</dbReference>
<dbReference type="Proteomes" id="UP001054801">
    <property type="component" value="Chromosome"/>
</dbReference>
<evidence type="ECO:0000259" key="1">
    <source>
        <dbReference type="Pfam" id="PF03781"/>
    </source>
</evidence>
<evidence type="ECO:0000313" key="3">
    <source>
        <dbReference type="Proteomes" id="UP001054801"/>
    </source>
</evidence>